<proteinExistence type="predicted"/>
<evidence type="ECO:0000256" key="3">
    <source>
        <dbReference type="ARBA" id="ARBA00023163"/>
    </source>
</evidence>
<dbReference type="PANTHER" id="PTHR43280:SF32">
    <property type="entry name" value="TRANSCRIPTIONAL REGULATORY PROTEIN"/>
    <property type="match status" value="1"/>
</dbReference>
<dbReference type="SMART" id="SM00342">
    <property type="entry name" value="HTH_ARAC"/>
    <property type="match status" value="1"/>
</dbReference>
<reference evidence="6" key="1">
    <citation type="submission" date="2017-04" db="EMBL/GenBank/DDBJ databases">
        <authorList>
            <person name="Varghese N."/>
            <person name="Submissions S."/>
        </authorList>
    </citation>
    <scope>NUCLEOTIDE SEQUENCE [LARGE SCALE GENOMIC DNA]</scope>
    <source>
        <strain evidence="6">B5P</strain>
    </source>
</reference>
<dbReference type="PANTHER" id="PTHR43280">
    <property type="entry name" value="ARAC-FAMILY TRANSCRIPTIONAL REGULATOR"/>
    <property type="match status" value="1"/>
</dbReference>
<dbReference type="PROSITE" id="PS01124">
    <property type="entry name" value="HTH_ARAC_FAMILY_2"/>
    <property type="match status" value="1"/>
</dbReference>
<dbReference type="CDD" id="cd06999">
    <property type="entry name" value="cupin_HpaA-like_N"/>
    <property type="match status" value="1"/>
</dbReference>
<dbReference type="SUPFAM" id="SSF51182">
    <property type="entry name" value="RmlC-like cupins"/>
    <property type="match status" value="1"/>
</dbReference>
<dbReference type="PRINTS" id="PR00032">
    <property type="entry name" value="HTHARAC"/>
</dbReference>
<dbReference type="Gene3D" id="1.10.10.60">
    <property type="entry name" value="Homeodomain-like"/>
    <property type="match status" value="1"/>
</dbReference>
<name>A0A1X7PHD7_9HYPH</name>
<evidence type="ECO:0000259" key="4">
    <source>
        <dbReference type="PROSITE" id="PS01124"/>
    </source>
</evidence>
<keyword evidence="3" id="KW-0804">Transcription</keyword>
<keyword evidence="2" id="KW-0238">DNA-binding</keyword>
<feature type="domain" description="HTH araC/xylS-type" evidence="4">
    <location>
        <begin position="190"/>
        <end position="288"/>
    </location>
</feature>
<dbReference type="Proteomes" id="UP000193083">
    <property type="component" value="Unassembled WGS sequence"/>
</dbReference>
<dbReference type="InterPro" id="IPR018060">
    <property type="entry name" value="HTH_AraC"/>
</dbReference>
<dbReference type="Gene3D" id="2.60.120.10">
    <property type="entry name" value="Jelly Rolls"/>
    <property type="match status" value="1"/>
</dbReference>
<evidence type="ECO:0000313" key="6">
    <source>
        <dbReference type="Proteomes" id="UP000193083"/>
    </source>
</evidence>
<keyword evidence="6" id="KW-1185">Reference proteome</keyword>
<dbReference type="GO" id="GO:0043565">
    <property type="term" value="F:sequence-specific DNA binding"/>
    <property type="evidence" value="ECO:0007669"/>
    <property type="project" value="InterPro"/>
</dbReference>
<dbReference type="SUPFAM" id="SSF46689">
    <property type="entry name" value="Homeodomain-like"/>
    <property type="match status" value="1"/>
</dbReference>
<dbReference type="RefSeq" id="WP_085465877.1">
    <property type="nucleotide sequence ID" value="NZ_FXBL01000004.1"/>
</dbReference>
<sequence>MDARKAPNDVPEYRLYREAREEAADFWIHCEPLPERSRLHRFEIATHRHPSLFQMFLVTGGEGEVLDGRSVTRLAAPCVLFIPAGAVHGFRFSPSVGGIVVTALADRLVSVGSADRHVAAFADAVRVLPVADGVDEILLRIDAEMRDRPVGRGAALEALTALAVIGLARIWTAGRSDDAAKPDPQNSRAQMLETLVATHYRHGLPAAFYAERIGVSVSQLNRIARAVTGQTLQGLIARRITEAACRDLVFTPTPVNRIAESLGFADPAYFNRFFRRQTGVTPGEYRSAEKGRLAPPELA</sequence>
<dbReference type="GO" id="GO:0003700">
    <property type="term" value="F:DNA-binding transcription factor activity"/>
    <property type="evidence" value="ECO:0007669"/>
    <property type="project" value="InterPro"/>
</dbReference>
<keyword evidence="1" id="KW-0805">Transcription regulation</keyword>
<accession>A0A1X7PHD7</accession>
<dbReference type="InterPro" id="IPR047264">
    <property type="entry name" value="Cupin_HpaA-like_N"/>
</dbReference>
<organism evidence="5 6">
    <name type="scientific">Mesorhizobium australicum</name>
    <dbReference type="NCBI Taxonomy" id="536018"/>
    <lineage>
        <taxon>Bacteria</taxon>
        <taxon>Pseudomonadati</taxon>
        <taxon>Pseudomonadota</taxon>
        <taxon>Alphaproteobacteria</taxon>
        <taxon>Hyphomicrobiales</taxon>
        <taxon>Phyllobacteriaceae</taxon>
        <taxon>Mesorhizobium</taxon>
    </lineage>
</organism>
<dbReference type="InterPro" id="IPR020449">
    <property type="entry name" value="Tscrpt_reg_AraC-type_HTH"/>
</dbReference>
<dbReference type="AlphaFoldDB" id="A0A1X7PHD7"/>
<dbReference type="InterPro" id="IPR009057">
    <property type="entry name" value="Homeodomain-like_sf"/>
</dbReference>
<gene>
    <name evidence="5" type="ORF">SAMN02982922_4155</name>
</gene>
<evidence type="ECO:0000313" key="5">
    <source>
        <dbReference type="EMBL" id="SMH50400.1"/>
    </source>
</evidence>
<dbReference type="Pfam" id="PF12833">
    <property type="entry name" value="HTH_18"/>
    <property type="match status" value="1"/>
</dbReference>
<dbReference type="InterPro" id="IPR014710">
    <property type="entry name" value="RmlC-like_jellyroll"/>
</dbReference>
<evidence type="ECO:0000256" key="1">
    <source>
        <dbReference type="ARBA" id="ARBA00023015"/>
    </source>
</evidence>
<evidence type="ECO:0000256" key="2">
    <source>
        <dbReference type="ARBA" id="ARBA00023125"/>
    </source>
</evidence>
<protein>
    <submittedName>
        <fullName evidence="5">Transcriptional regulator, AraC family</fullName>
    </submittedName>
</protein>
<dbReference type="EMBL" id="FXBL01000004">
    <property type="protein sequence ID" value="SMH50400.1"/>
    <property type="molecule type" value="Genomic_DNA"/>
</dbReference>
<dbReference type="OrthoDB" id="9814125at2"/>
<dbReference type="InterPro" id="IPR011051">
    <property type="entry name" value="RmlC_Cupin_sf"/>
</dbReference>